<dbReference type="InterPro" id="IPR046532">
    <property type="entry name" value="DUF6597"/>
</dbReference>
<sequence length="264" mass="29687">MDKAILKPEEAARKFDLKLYAPSAELAGWVEHYWTLAWDLRGDVPFSQKVLSYPSINLTLENENGASHAEVYGVPRGTFTRTLTGYGECFSVKFRPGGFYPFWRESASRLTGRKLPLGEIFGASGEALSGLLSAVPATEARLAAMERWLLDLAPEREDSAEMAGRIVQDAASDRSLLHVEAMASRHGMSVRTLQRLLGRYIGVSPKWILQRFRLQEAAERIRQEKLQDWAGLSMELGYYDQAHFTRDFKSVVGVPPETYVRELG</sequence>
<dbReference type="SMART" id="SM00342">
    <property type="entry name" value="HTH_ARAC"/>
    <property type="match status" value="1"/>
</dbReference>
<dbReference type="Pfam" id="PF12833">
    <property type="entry name" value="HTH_18"/>
    <property type="match status" value="1"/>
</dbReference>
<keyword evidence="3" id="KW-0804">Transcription</keyword>
<feature type="domain" description="HTH araC/xylS-type" evidence="4">
    <location>
        <begin position="161"/>
        <end position="262"/>
    </location>
</feature>
<evidence type="ECO:0000259" key="4">
    <source>
        <dbReference type="PROSITE" id="PS01124"/>
    </source>
</evidence>
<dbReference type="Gene3D" id="1.10.10.60">
    <property type="entry name" value="Homeodomain-like"/>
    <property type="match status" value="1"/>
</dbReference>
<evidence type="ECO:0000313" key="6">
    <source>
        <dbReference type="Proteomes" id="UP001153387"/>
    </source>
</evidence>
<proteinExistence type="predicted"/>
<evidence type="ECO:0000256" key="1">
    <source>
        <dbReference type="ARBA" id="ARBA00023015"/>
    </source>
</evidence>
<dbReference type="PROSITE" id="PS01124">
    <property type="entry name" value="HTH_ARAC_FAMILY_2"/>
    <property type="match status" value="1"/>
</dbReference>
<evidence type="ECO:0000256" key="3">
    <source>
        <dbReference type="ARBA" id="ARBA00023163"/>
    </source>
</evidence>
<comment type="caution">
    <text evidence="5">The sequence shown here is derived from an EMBL/GenBank/DDBJ whole genome shotgun (WGS) entry which is preliminary data.</text>
</comment>
<keyword evidence="6" id="KW-1185">Reference proteome</keyword>
<evidence type="ECO:0000256" key="2">
    <source>
        <dbReference type="ARBA" id="ARBA00023125"/>
    </source>
</evidence>
<dbReference type="Proteomes" id="UP001153387">
    <property type="component" value="Unassembled WGS sequence"/>
</dbReference>
<dbReference type="InterPro" id="IPR050204">
    <property type="entry name" value="AraC_XylS_family_regulators"/>
</dbReference>
<reference evidence="5 6" key="1">
    <citation type="submission" date="2022-10" db="EMBL/GenBank/DDBJ databases">
        <title>Comparative genomic analysis of Cohnella hashimotonis sp. nov., isolated from the International Space Station.</title>
        <authorList>
            <person name="Simpson A."/>
            <person name="Venkateswaran K."/>
        </authorList>
    </citation>
    <scope>NUCLEOTIDE SEQUENCE [LARGE SCALE GENOMIC DNA]</scope>
    <source>
        <strain evidence="5 6">DSM 18997</strain>
    </source>
</reference>
<dbReference type="Pfam" id="PF20240">
    <property type="entry name" value="DUF6597"/>
    <property type="match status" value="1"/>
</dbReference>
<dbReference type="GO" id="GO:0003700">
    <property type="term" value="F:DNA-binding transcription factor activity"/>
    <property type="evidence" value="ECO:0007669"/>
    <property type="project" value="InterPro"/>
</dbReference>
<keyword evidence="2" id="KW-0238">DNA-binding</keyword>
<accession>A0A9X4KM41</accession>
<dbReference type="InterPro" id="IPR009057">
    <property type="entry name" value="Homeodomain-like_sf"/>
</dbReference>
<organism evidence="5 6">
    <name type="scientific">Cohnella ginsengisoli</name>
    <dbReference type="NCBI Taxonomy" id="425004"/>
    <lineage>
        <taxon>Bacteria</taxon>
        <taxon>Bacillati</taxon>
        <taxon>Bacillota</taxon>
        <taxon>Bacilli</taxon>
        <taxon>Bacillales</taxon>
        <taxon>Paenibacillaceae</taxon>
        <taxon>Cohnella</taxon>
    </lineage>
</organism>
<keyword evidence="1" id="KW-0805">Transcription regulation</keyword>
<dbReference type="RefSeq" id="WP_277568530.1">
    <property type="nucleotide sequence ID" value="NZ_JAPDHZ010000008.1"/>
</dbReference>
<protein>
    <submittedName>
        <fullName evidence="5">AraC family transcriptional regulator</fullName>
    </submittedName>
</protein>
<dbReference type="SUPFAM" id="SSF46689">
    <property type="entry name" value="Homeodomain-like"/>
    <property type="match status" value="1"/>
</dbReference>
<dbReference type="PANTHER" id="PTHR46796:SF13">
    <property type="entry name" value="HTH-TYPE TRANSCRIPTIONAL ACTIVATOR RHAS"/>
    <property type="match status" value="1"/>
</dbReference>
<dbReference type="InterPro" id="IPR018060">
    <property type="entry name" value="HTH_AraC"/>
</dbReference>
<dbReference type="PANTHER" id="PTHR46796">
    <property type="entry name" value="HTH-TYPE TRANSCRIPTIONAL ACTIVATOR RHAS-RELATED"/>
    <property type="match status" value="1"/>
</dbReference>
<dbReference type="AlphaFoldDB" id="A0A9X4KM41"/>
<dbReference type="EMBL" id="JAPDHZ010000008">
    <property type="protein sequence ID" value="MDG0794804.1"/>
    <property type="molecule type" value="Genomic_DNA"/>
</dbReference>
<evidence type="ECO:0000313" key="5">
    <source>
        <dbReference type="EMBL" id="MDG0794804.1"/>
    </source>
</evidence>
<gene>
    <name evidence="5" type="ORF">OMP38_31230</name>
</gene>
<name>A0A9X4KM41_9BACL</name>
<dbReference type="GO" id="GO:0043565">
    <property type="term" value="F:sequence-specific DNA binding"/>
    <property type="evidence" value="ECO:0007669"/>
    <property type="project" value="InterPro"/>
</dbReference>